<sequence length="49" mass="5452">MEQCQSIRLNGSLLNGQKIVLGIAVRHREPEAVSVDQGPLYGRATYRRA</sequence>
<dbReference type="AlphaFoldDB" id="A0A242MGF8"/>
<organism evidence="1 2">
    <name type="scientific">Caballeronia sordidicola</name>
    <name type="common">Burkholderia sordidicola</name>
    <dbReference type="NCBI Taxonomy" id="196367"/>
    <lineage>
        <taxon>Bacteria</taxon>
        <taxon>Pseudomonadati</taxon>
        <taxon>Pseudomonadota</taxon>
        <taxon>Betaproteobacteria</taxon>
        <taxon>Burkholderiales</taxon>
        <taxon>Burkholderiaceae</taxon>
        <taxon>Caballeronia</taxon>
    </lineage>
</organism>
<evidence type="ECO:0000313" key="1">
    <source>
        <dbReference type="EMBL" id="OTP70375.1"/>
    </source>
</evidence>
<gene>
    <name evidence="1" type="ORF">PAMC26510_25615</name>
</gene>
<dbReference type="Proteomes" id="UP000194546">
    <property type="component" value="Unassembled WGS sequence"/>
</dbReference>
<reference evidence="1 2" key="1">
    <citation type="submission" date="2017-03" db="EMBL/GenBank/DDBJ databases">
        <title>Genome analysis of strain PAMC 26510.</title>
        <authorList>
            <person name="Oh H.-M."/>
            <person name="Yang J.-A."/>
        </authorList>
    </citation>
    <scope>NUCLEOTIDE SEQUENCE [LARGE SCALE GENOMIC DNA]</scope>
    <source>
        <strain evidence="1 2">PAMC 26510</strain>
    </source>
</reference>
<evidence type="ECO:0000313" key="2">
    <source>
        <dbReference type="Proteomes" id="UP000194546"/>
    </source>
</evidence>
<proteinExistence type="predicted"/>
<name>A0A242MGF8_CABSO</name>
<dbReference type="EMBL" id="NBTY01000141">
    <property type="protein sequence ID" value="OTP70375.1"/>
    <property type="molecule type" value="Genomic_DNA"/>
</dbReference>
<protein>
    <submittedName>
        <fullName evidence="1">Uncharacterized protein</fullName>
    </submittedName>
</protein>
<accession>A0A242MGF8</accession>
<comment type="caution">
    <text evidence="1">The sequence shown here is derived from an EMBL/GenBank/DDBJ whole genome shotgun (WGS) entry which is preliminary data.</text>
</comment>